<dbReference type="InterPro" id="IPR021354">
    <property type="entry name" value="DUF2975"/>
</dbReference>
<dbReference type="Pfam" id="PF11188">
    <property type="entry name" value="DUF2975"/>
    <property type="match status" value="1"/>
</dbReference>
<dbReference type="Proteomes" id="UP000317043">
    <property type="component" value="Unassembled WGS sequence"/>
</dbReference>
<organism evidence="2 3">
    <name type="scientific">Stackebrandtia endophytica</name>
    <dbReference type="NCBI Taxonomy" id="1496996"/>
    <lineage>
        <taxon>Bacteria</taxon>
        <taxon>Bacillati</taxon>
        <taxon>Actinomycetota</taxon>
        <taxon>Actinomycetes</taxon>
        <taxon>Glycomycetales</taxon>
        <taxon>Glycomycetaceae</taxon>
        <taxon>Stackebrandtia</taxon>
    </lineage>
</organism>
<evidence type="ECO:0000313" key="2">
    <source>
        <dbReference type="EMBL" id="TQL74715.1"/>
    </source>
</evidence>
<protein>
    <submittedName>
        <fullName evidence="2">DUF2975 family protein</fullName>
    </submittedName>
</protein>
<name>A0A543AQB1_9ACTN</name>
<proteinExistence type="predicted"/>
<keyword evidence="3" id="KW-1185">Reference proteome</keyword>
<reference evidence="2 3" key="1">
    <citation type="submission" date="2019-06" db="EMBL/GenBank/DDBJ databases">
        <title>Sequencing the genomes of 1000 actinobacteria strains.</title>
        <authorList>
            <person name="Klenk H.-P."/>
        </authorList>
    </citation>
    <scope>NUCLEOTIDE SEQUENCE [LARGE SCALE GENOMIC DNA]</scope>
    <source>
        <strain evidence="2 3">DSM 45928</strain>
    </source>
</reference>
<feature type="transmembrane region" description="Helical" evidence="1">
    <location>
        <begin position="143"/>
        <end position="165"/>
    </location>
</feature>
<comment type="caution">
    <text evidence="2">The sequence shown here is derived from an EMBL/GenBank/DDBJ whole genome shotgun (WGS) entry which is preliminary data.</text>
</comment>
<dbReference type="AlphaFoldDB" id="A0A543AQB1"/>
<dbReference type="EMBL" id="VFOW01000001">
    <property type="protein sequence ID" value="TQL74715.1"/>
    <property type="molecule type" value="Genomic_DNA"/>
</dbReference>
<sequence>MTNSRTYLLFFDRFLAIINHMSKIVIALLRTALAGAVLIGLFATMVIIPGAAEEEVARVPAYAPYQALYVTVAILAVLGILVAISAVWMLLSMVGHNTIFTPRAFRWVDVVIGGTGFATLLAAGVTVHLMFVELPVDDGMQILGAMLATAACTGLGAVFLLLTIVMRQLLKKATNLQAEMAQVV</sequence>
<dbReference type="InParanoid" id="A0A543AQB1"/>
<evidence type="ECO:0000256" key="1">
    <source>
        <dbReference type="SAM" id="Phobius"/>
    </source>
</evidence>
<evidence type="ECO:0000313" key="3">
    <source>
        <dbReference type="Proteomes" id="UP000317043"/>
    </source>
</evidence>
<feature type="transmembrane region" description="Helical" evidence="1">
    <location>
        <begin position="107"/>
        <end position="131"/>
    </location>
</feature>
<keyword evidence="1" id="KW-0472">Membrane</keyword>
<accession>A0A543AQB1</accession>
<feature type="transmembrane region" description="Helical" evidence="1">
    <location>
        <begin position="24"/>
        <end position="48"/>
    </location>
</feature>
<feature type="transmembrane region" description="Helical" evidence="1">
    <location>
        <begin position="68"/>
        <end position="95"/>
    </location>
</feature>
<keyword evidence="1" id="KW-0812">Transmembrane</keyword>
<keyword evidence="1" id="KW-1133">Transmembrane helix</keyword>
<gene>
    <name evidence="2" type="ORF">FB566_0201</name>
</gene>